<feature type="domain" description="Type I restriction modification DNA specificity" evidence="5">
    <location>
        <begin position="11"/>
        <end position="176"/>
    </location>
</feature>
<dbReference type="Gene3D" id="3.90.220.20">
    <property type="entry name" value="DNA methylase specificity domains"/>
    <property type="match status" value="2"/>
</dbReference>
<dbReference type="GO" id="GO:0009307">
    <property type="term" value="P:DNA restriction-modification system"/>
    <property type="evidence" value="ECO:0007669"/>
    <property type="project" value="UniProtKB-KW"/>
</dbReference>
<dbReference type="InterPro" id="IPR044946">
    <property type="entry name" value="Restrct_endonuc_typeI_TRD_sf"/>
</dbReference>
<dbReference type="Gene3D" id="1.10.287.1120">
    <property type="entry name" value="Bipartite methylase S protein"/>
    <property type="match status" value="1"/>
</dbReference>
<sequence length="397" mass="45021">MIMQNKMTNLPQGWKVKTLSEISEIVTGSTPSKSNLDFYGKDYPFFKPSDFEQGYFLENAGDNLSKLGFDKARQLPPKTILVVCIGSLGKVALTRVIGSCNQQINAIIPHKNIIAEYIYYYCISSKFQSILFSKAPQTTLAILNKTEFSKLEIIYPKDIKEQERIVRILDESFANIDESIKILEQDLLNLDELMQSALQKAFNPLKDNAKENYKLPQGWEWKSLEEISENISAGGDKPKNCTESKTAKNQIPVYANGVNNNGLVGYTDKATIIKPSLTISARGTIGFVCIRKEPYFPIVRLISLIPCENILCLHYLYFCLNFFIAKGEGSSIPQLTIPKFKSLQIPLPPLKEQEQIAKHLDFVFEKTKALKELYTKELKDYEELKQSLLNKAFKGEL</sequence>
<dbReference type="PANTHER" id="PTHR30408:SF12">
    <property type="entry name" value="TYPE I RESTRICTION ENZYME MJAVIII SPECIFICITY SUBUNIT"/>
    <property type="match status" value="1"/>
</dbReference>
<dbReference type="AlphaFoldDB" id="Q8RN20"/>
<gene>
    <name evidence="6" type="primary">hsdS</name>
</gene>
<dbReference type="REBASE" id="6072">
    <property type="entry name" value="S.Cje2227ORFAP"/>
</dbReference>
<evidence type="ECO:0000259" key="5">
    <source>
        <dbReference type="Pfam" id="PF01420"/>
    </source>
</evidence>
<feature type="domain" description="Type I restriction modification DNA specificity" evidence="5">
    <location>
        <begin position="216"/>
        <end position="372"/>
    </location>
</feature>
<evidence type="ECO:0000256" key="2">
    <source>
        <dbReference type="ARBA" id="ARBA00022747"/>
    </source>
</evidence>
<keyword evidence="2" id="KW-0680">Restriction system</keyword>
<accession>Q8RN20</accession>
<dbReference type="CDD" id="cd17293">
    <property type="entry name" value="RMtype1_S_Ppo21ORF8840P_TRD1-CR1_like"/>
    <property type="match status" value="1"/>
</dbReference>
<name>Q8RN20_CAMJU</name>
<dbReference type="GO" id="GO:0003677">
    <property type="term" value="F:DNA binding"/>
    <property type="evidence" value="ECO:0007669"/>
    <property type="project" value="UniProtKB-KW"/>
</dbReference>
<evidence type="ECO:0000256" key="3">
    <source>
        <dbReference type="ARBA" id="ARBA00023125"/>
    </source>
</evidence>
<keyword evidence="4" id="KW-0175">Coiled coil</keyword>
<keyword evidence="3" id="KW-0238">DNA-binding</keyword>
<evidence type="ECO:0000256" key="4">
    <source>
        <dbReference type="SAM" id="Coils"/>
    </source>
</evidence>
<dbReference type="EMBL" id="AF486554">
    <property type="protein sequence ID" value="AAM00867.1"/>
    <property type="molecule type" value="Genomic_DNA"/>
</dbReference>
<evidence type="ECO:0000313" key="6">
    <source>
        <dbReference type="EMBL" id="AAM00867.1"/>
    </source>
</evidence>
<feature type="coiled-coil region" evidence="4">
    <location>
        <begin position="364"/>
        <end position="391"/>
    </location>
</feature>
<dbReference type="Pfam" id="PF01420">
    <property type="entry name" value="Methylase_S"/>
    <property type="match status" value="2"/>
</dbReference>
<dbReference type="PANTHER" id="PTHR30408">
    <property type="entry name" value="TYPE-1 RESTRICTION ENZYME ECOKI SPECIFICITY PROTEIN"/>
    <property type="match status" value="1"/>
</dbReference>
<dbReference type="InterPro" id="IPR052021">
    <property type="entry name" value="Type-I_RS_S_subunit"/>
</dbReference>
<dbReference type="SUPFAM" id="SSF116734">
    <property type="entry name" value="DNA methylase specificity domain"/>
    <property type="match status" value="2"/>
</dbReference>
<dbReference type="InterPro" id="IPR000055">
    <property type="entry name" value="Restrct_endonuc_typeI_TRD"/>
</dbReference>
<proteinExistence type="inferred from homology"/>
<comment type="similarity">
    <text evidence="1">Belongs to the type-I restriction system S methylase family.</text>
</comment>
<evidence type="ECO:0000256" key="1">
    <source>
        <dbReference type="ARBA" id="ARBA00010923"/>
    </source>
</evidence>
<reference evidence="6" key="1">
    <citation type="journal article" date="2005" name="Microbiology">
        <title>Diversity within the Campylobacter jejuni type I restriction-modification loci.</title>
        <authorList>
            <person name="Miller W.G."/>
            <person name="Pearson B.M."/>
            <person name="Wells J.M."/>
            <person name="Parker C.T."/>
            <person name="Kapitonov V.V."/>
            <person name="Mandrell R.E."/>
        </authorList>
    </citation>
    <scope>NUCLEOTIDE SEQUENCE</scope>
    <source>
        <strain evidence="6">RM2227</strain>
    </source>
</reference>
<protein>
    <submittedName>
        <fullName evidence="6">HsdS</fullName>
    </submittedName>
</protein>
<organism evidence="6">
    <name type="scientific">Campylobacter jejuni</name>
    <dbReference type="NCBI Taxonomy" id="197"/>
    <lineage>
        <taxon>Bacteria</taxon>
        <taxon>Pseudomonadati</taxon>
        <taxon>Campylobacterota</taxon>
        <taxon>Epsilonproteobacteria</taxon>
        <taxon>Campylobacterales</taxon>
        <taxon>Campylobacteraceae</taxon>
        <taxon>Campylobacter</taxon>
    </lineage>
</organism>